<dbReference type="PROSITE" id="PS50110">
    <property type="entry name" value="RESPONSE_REGULATORY"/>
    <property type="match status" value="1"/>
</dbReference>
<proteinExistence type="predicted"/>
<keyword evidence="1" id="KW-0597">Phosphoprotein</keyword>
<reference evidence="4 5" key="1">
    <citation type="submission" date="2015-08" db="EMBL/GenBank/DDBJ databases">
        <title>The complete genome sequence of Bacillus beveridgei MLTeJB.</title>
        <authorList>
            <person name="Hanson T.E."/>
            <person name="Mesa C."/>
            <person name="Basesman S.M."/>
            <person name="Oremland R.S."/>
        </authorList>
    </citation>
    <scope>NUCLEOTIDE SEQUENCE [LARGE SCALE GENOMIC DNA]</scope>
    <source>
        <strain evidence="4 5">MLTeJB</strain>
    </source>
</reference>
<keyword evidence="5" id="KW-1185">Reference proteome</keyword>
<feature type="domain" description="HTH LytTR-type" evidence="3">
    <location>
        <begin position="144"/>
        <end position="249"/>
    </location>
</feature>
<dbReference type="Gene3D" id="2.20.25.10">
    <property type="match status" value="1"/>
</dbReference>
<dbReference type="PATRIC" id="fig|632773.3.peg.2627"/>
<keyword evidence="4" id="KW-0238">DNA-binding</keyword>
<dbReference type="EMBL" id="CP012502">
    <property type="protein sequence ID" value="AOM83850.1"/>
    <property type="molecule type" value="Genomic_DNA"/>
</dbReference>
<name>A0A1D7QXX1_9BACI</name>
<dbReference type="SMART" id="SM00850">
    <property type="entry name" value="LytTR"/>
    <property type="match status" value="1"/>
</dbReference>
<organism evidence="4 5">
    <name type="scientific">Salisediminibacterium beveridgei</name>
    <dbReference type="NCBI Taxonomy" id="632773"/>
    <lineage>
        <taxon>Bacteria</taxon>
        <taxon>Bacillati</taxon>
        <taxon>Bacillota</taxon>
        <taxon>Bacilli</taxon>
        <taxon>Bacillales</taxon>
        <taxon>Bacillaceae</taxon>
        <taxon>Salisediminibacterium</taxon>
    </lineage>
</organism>
<protein>
    <submittedName>
        <fullName evidence="4">LytR/AlgR family DNA-binding response regulator</fullName>
    </submittedName>
</protein>
<dbReference type="Pfam" id="PF00072">
    <property type="entry name" value="Response_reg"/>
    <property type="match status" value="1"/>
</dbReference>
<dbReference type="Proteomes" id="UP000094463">
    <property type="component" value="Chromosome"/>
</dbReference>
<dbReference type="PROSITE" id="PS50930">
    <property type="entry name" value="HTH_LYTTR"/>
    <property type="match status" value="1"/>
</dbReference>
<dbReference type="Gene3D" id="2.40.50.40">
    <property type="match status" value="1"/>
</dbReference>
<dbReference type="Pfam" id="PF04397">
    <property type="entry name" value="LytTR"/>
    <property type="match status" value="1"/>
</dbReference>
<evidence type="ECO:0000313" key="4">
    <source>
        <dbReference type="EMBL" id="AOM83850.1"/>
    </source>
</evidence>
<evidence type="ECO:0000313" key="5">
    <source>
        <dbReference type="Proteomes" id="UP000094463"/>
    </source>
</evidence>
<dbReference type="GO" id="GO:0000156">
    <property type="term" value="F:phosphorelay response regulator activity"/>
    <property type="evidence" value="ECO:0007669"/>
    <property type="project" value="InterPro"/>
</dbReference>
<sequence length="249" mass="28323">MGTSSIQIVLVDDEPFSRDELKYLLSNYPDVTIAGEAGSVDEALGVILSTEPDAIFLDIEMGERNGIELAAILNKLKKVPLIVFATAYPDYAVSAFRVQALDYVLKPFEEVQLHEAVKRIRSALPDEPSSGETYLQKNAEFSKLAVQQGETIHYLAPKAIDYIYREGQVTKVVSQNVEYLTRYPLKELAEKLQDHSFFRTHKGYIVNLNRVEEITPWFNGAYQLKLIDVKEQIPVSRNYVKPLRQRLEL</sequence>
<dbReference type="PANTHER" id="PTHR37299:SF1">
    <property type="entry name" value="STAGE 0 SPORULATION PROTEIN A HOMOLOG"/>
    <property type="match status" value="1"/>
</dbReference>
<feature type="domain" description="Response regulatory" evidence="2">
    <location>
        <begin position="7"/>
        <end position="121"/>
    </location>
</feature>
<evidence type="ECO:0000259" key="3">
    <source>
        <dbReference type="PROSITE" id="PS50930"/>
    </source>
</evidence>
<dbReference type="InterPro" id="IPR046947">
    <property type="entry name" value="LytR-like"/>
</dbReference>
<dbReference type="OrthoDB" id="9809318at2"/>
<gene>
    <name evidence="4" type="primary">lytT</name>
    <name evidence="4" type="ORF">BBEV_2511</name>
</gene>
<dbReference type="GO" id="GO:0003677">
    <property type="term" value="F:DNA binding"/>
    <property type="evidence" value="ECO:0007669"/>
    <property type="project" value="UniProtKB-KW"/>
</dbReference>
<dbReference type="STRING" id="632773.BBEV_2511"/>
<dbReference type="SMART" id="SM00448">
    <property type="entry name" value="REC"/>
    <property type="match status" value="1"/>
</dbReference>
<dbReference type="RefSeq" id="WP_069365790.1">
    <property type="nucleotide sequence ID" value="NZ_CP012502.1"/>
</dbReference>
<dbReference type="Gene3D" id="3.40.50.2300">
    <property type="match status" value="1"/>
</dbReference>
<dbReference type="InterPro" id="IPR011006">
    <property type="entry name" value="CheY-like_superfamily"/>
</dbReference>
<dbReference type="InterPro" id="IPR007492">
    <property type="entry name" value="LytTR_DNA-bd_dom"/>
</dbReference>
<dbReference type="InterPro" id="IPR001789">
    <property type="entry name" value="Sig_transdc_resp-reg_receiver"/>
</dbReference>
<feature type="modified residue" description="4-aspartylphosphate" evidence="1">
    <location>
        <position position="58"/>
    </location>
</feature>
<evidence type="ECO:0000259" key="2">
    <source>
        <dbReference type="PROSITE" id="PS50110"/>
    </source>
</evidence>
<dbReference type="AlphaFoldDB" id="A0A1D7QXX1"/>
<dbReference type="SUPFAM" id="SSF52172">
    <property type="entry name" value="CheY-like"/>
    <property type="match status" value="1"/>
</dbReference>
<accession>A0A1D7QXX1</accession>
<dbReference type="KEGG" id="bbev:BBEV_2511"/>
<dbReference type="PANTHER" id="PTHR37299">
    <property type="entry name" value="TRANSCRIPTIONAL REGULATOR-RELATED"/>
    <property type="match status" value="1"/>
</dbReference>
<evidence type="ECO:0000256" key="1">
    <source>
        <dbReference type="PROSITE-ProRule" id="PRU00169"/>
    </source>
</evidence>